<gene>
    <name evidence="5" type="primary">lipB</name>
    <name evidence="8" type="ORF">HQ43_07790</name>
</gene>
<dbReference type="InterPro" id="IPR045864">
    <property type="entry name" value="aa-tRNA-synth_II/BPL/LPL"/>
</dbReference>
<evidence type="ECO:0000256" key="3">
    <source>
        <dbReference type="ARBA" id="ARBA00023315"/>
    </source>
</evidence>
<organism evidence="8 9">
    <name type="scientific">Porphyromonas canoris</name>
    <dbReference type="NCBI Taxonomy" id="36875"/>
    <lineage>
        <taxon>Bacteria</taxon>
        <taxon>Pseudomonadati</taxon>
        <taxon>Bacteroidota</taxon>
        <taxon>Bacteroidia</taxon>
        <taxon>Bacteroidales</taxon>
        <taxon>Porphyromonadaceae</taxon>
        <taxon>Porphyromonas</taxon>
    </lineage>
</organism>
<dbReference type="PROSITE" id="PS51733">
    <property type="entry name" value="BPL_LPL_CATALYTIC"/>
    <property type="match status" value="1"/>
</dbReference>
<comment type="pathway">
    <text evidence="1 5 6">Protein modification; protein lipoylation via endogenous pathway; protein N(6)-(lipoyl)lysine from octanoyl-[acyl-carrier-protein]: step 1/2.</text>
</comment>
<comment type="catalytic activity">
    <reaction evidence="5 6">
        <text>octanoyl-[ACP] + L-lysyl-[protein] = N(6)-octanoyl-L-lysyl-[protein] + holo-[ACP] + H(+)</text>
        <dbReference type="Rhea" id="RHEA:17665"/>
        <dbReference type="Rhea" id="RHEA-COMP:9636"/>
        <dbReference type="Rhea" id="RHEA-COMP:9685"/>
        <dbReference type="Rhea" id="RHEA-COMP:9752"/>
        <dbReference type="Rhea" id="RHEA-COMP:9928"/>
        <dbReference type="ChEBI" id="CHEBI:15378"/>
        <dbReference type="ChEBI" id="CHEBI:29969"/>
        <dbReference type="ChEBI" id="CHEBI:64479"/>
        <dbReference type="ChEBI" id="CHEBI:78463"/>
        <dbReference type="ChEBI" id="CHEBI:78809"/>
        <dbReference type="EC" id="2.3.1.181"/>
    </reaction>
</comment>
<evidence type="ECO:0000313" key="8">
    <source>
        <dbReference type="EMBL" id="KGN91952.1"/>
    </source>
</evidence>
<keyword evidence="2 5" id="KW-0808">Transferase</keyword>
<dbReference type="InterPro" id="IPR004143">
    <property type="entry name" value="BPL_LPL_catalytic"/>
</dbReference>
<comment type="similarity">
    <text evidence="5 6">Belongs to the LipB family.</text>
</comment>
<dbReference type="CDD" id="cd16444">
    <property type="entry name" value="LipB"/>
    <property type="match status" value="1"/>
</dbReference>
<dbReference type="InterPro" id="IPR000544">
    <property type="entry name" value="Octanoyltransferase"/>
</dbReference>
<evidence type="ECO:0000313" key="9">
    <source>
        <dbReference type="Proteomes" id="UP000030101"/>
    </source>
</evidence>
<dbReference type="HAMAP" id="MF_00013">
    <property type="entry name" value="LipB"/>
    <property type="match status" value="1"/>
</dbReference>
<feature type="binding site" evidence="5">
    <location>
        <begin position="142"/>
        <end position="144"/>
    </location>
    <ligand>
        <name>substrate</name>
    </ligand>
</feature>
<comment type="subcellular location">
    <subcellularLocation>
        <location evidence="5">Cytoplasm</location>
    </subcellularLocation>
</comment>
<evidence type="ECO:0000256" key="5">
    <source>
        <dbReference type="HAMAP-Rule" id="MF_00013"/>
    </source>
</evidence>
<protein>
    <recommendedName>
        <fullName evidence="5 6">Octanoyltransferase</fullName>
        <ecNumber evidence="5 6">2.3.1.181</ecNumber>
    </recommendedName>
    <alternativeName>
        <fullName evidence="5">Lipoate-protein ligase B</fullName>
    </alternativeName>
    <alternativeName>
        <fullName evidence="5">Lipoyl/octanoyl transferase</fullName>
    </alternativeName>
    <alternativeName>
        <fullName evidence="5">Octanoyl-[acyl-carrier-protein]-protein N-octanoyltransferase</fullName>
    </alternativeName>
</protein>
<feature type="site" description="Lowers pKa of active site Cys" evidence="5">
    <location>
        <position position="139"/>
    </location>
</feature>
<dbReference type="NCBIfam" id="TIGR00214">
    <property type="entry name" value="lipB"/>
    <property type="match status" value="1"/>
</dbReference>
<dbReference type="Pfam" id="PF21948">
    <property type="entry name" value="LplA-B_cat"/>
    <property type="match status" value="1"/>
</dbReference>
<feature type="active site" description="Acyl-thioester intermediate" evidence="5">
    <location>
        <position position="173"/>
    </location>
</feature>
<name>A0ABR4XK90_9PORP</name>
<dbReference type="EMBL" id="JQZV01000013">
    <property type="protein sequence ID" value="KGN91952.1"/>
    <property type="molecule type" value="Genomic_DNA"/>
</dbReference>
<reference evidence="8 9" key="1">
    <citation type="submission" date="2014-08" db="EMBL/GenBank/DDBJ databases">
        <title>Porphyromonas canoris strain:OH2762 Genome sequencing.</title>
        <authorList>
            <person name="Wallis C."/>
            <person name="Deusch O."/>
            <person name="O'Flynn C."/>
            <person name="Davis I."/>
            <person name="Jospin G."/>
            <person name="Darling A.E."/>
            <person name="Coil D.A."/>
            <person name="Alexiev A."/>
            <person name="Horsfall A."/>
            <person name="Kirkwood N."/>
            <person name="Harris S."/>
            <person name="Eisen J.A."/>
        </authorList>
    </citation>
    <scope>NUCLEOTIDE SEQUENCE [LARGE SCALE GENOMIC DNA]</scope>
    <source>
        <strain evidence="9">COT-108 OH2762</strain>
    </source>
</reference>
<evidence type="ECO:0000256" key="6">
    <source>
        <dbReference type="PIRNR" id="PIRNR016262"/>
    </source>
</evidence>
<dbReference type="PIRSF" id="PIRSF016262">
    <property type="entry name" value="LPLase"/>
    <property type="match status" value="1"/>
</dbReference>
<sequence length="219" mass="24529">MPYATGLTLQEQLFNEALLRKRELEPARHALISLTHTPVITMGKHADPHNILFSKDVLTERGVELHHTSRGGDVTYHGPGQLTVYPIIDLEDLGIGVKKYVWSLEEAVMKLLAEYGFRNTTRIEGASGVWVPGERSYDKVCAVGIYCSKYITMHGLALNVDLDTSIYNLINPCGFTDKGVTTMERLVSSSLPPMEDIERRLIELLAQEWGISRIELATF</sequence>
<dbReference type="PANTHER" id="PTHR10993">
    <property type="entry name" value="OCTANOYLTRANSFERASE"/>
    <property type="match status" value="1"/>
</dbReference>
<dbReference type="Proteomes" id="UP000030101">
    <property type="component" value="Unassembled WGS sequence"/>
</dbReference>
<dbReference type="SUPFAM" id="SSF55681">
    <property type="entry name" value="Class II aaRS and biotin synthetases"/>
    <property type="match status" value="1"/>
</dbReference>
<evidence type="ECO:0000256" key="2">
    <source>
        <dbReference type="ARBA" id="ARBA00022679"/>
    </source>
</evidence>
<comment type="miscellaneous">
    <text evidence="5">In the reaction, the free carboxyl group of octanoic acid is attached via an amide linkage to the epsilon-amino group of a specific lysine residue of lipoyl domains of lipoate-dependent enzymes.</text>
</comment>
<evidence type="ECO:0000256" key="4">
    <source>
        <dbReference type="ARBA" id="ARBA00024732"/>
    </source>
</evidence>
<feature type="binding site" evidence="5">
    <location>
        <begin position="155"/>
        <end position="157"/>
    </location>
    <ligand>
        <name>substrate</name>
    </ligand>
</feature>
<dbReference type="Gene3D" id="3.30.930.10">
    <property type="entry name" value="Bira Bifunctional Protein, Domain 2"/>
    <property type="match status" value="1"/>
</dbReference>
<dbReference type="EC" id="2.3.1.181" evidence="5 6"/>
<keyword evidence="3 5" id="KW-0012">Acyltransferase</keyword>
<comment type="function">
    <text evidence="4 5 6">Catalyzes the transfer of endogenously produced octanoic acid from octanoyl-acyl-carrier-protein onto the lipoyl domains of lipoate-dependent enzymes. Lipoyl-ACP can also act as a substrate although octanoyl-ACP is likely to be the physiological substrate.</text>
</comment>
<feature type="domain" description="BPL/LPL catalytic" evidence="7">
    <location>
        <begin position="25"/>
        <end position="213"/>
    </location>
</feature>
<keyword evidence="5" id="KW-0963">Cytoplasm</keyword>
<dbReference type="PROSITE" id="PS01313">
    <property type="entry name" value="LIPB"/>
    <property type="match status" value="1"/>
</dbReference>
<dbReference type="InterPro" id="IPR020605">
    <property type="entry name" value="Octanoyltransferase_CS"/>
</dbReference>
<evidence type="ECO:0000256" key="1">
    <source>
        <dbReference type="ARBA" id="ARBA00004821"/>
    </source>
</evidence>
<keyword evidence="9" id="KW-1185">Reference proteome</keyword>
<dbReference type="PANTHER" id="PTHR10993:SF7">
    <property type="entry name" value="LIPOYLTRANSFERASE 2, MITOCHONDRIAL-RELATED"/>
    <property type="match status" value="1"/>
</dbReference>
<proteinExistence type="inferred from homology"/>
<feature type="binding site" evidence="5">
    <location>
        <begin position="70"/>
        <end position="77"/>
    </location>
    <ligand>
        <name>substrate</name>
    </ligand>
</feature>
<evidence type="ECO:0000259" key="7">
    <source>
        <dbReference type="PROSITE" id="PS51733"/>
    </source>
</evidence>
<accession>A0ABR4XK90</accession>
<comment type="caution">
    <text evidence="8">The sequence shown here is derived from an EMBL/GenBank/DDBJ whole genome shotgun (WGS) entry which is preliminary data.</text>
</comment>